<dbReference type="SFLD" id="SFLDG00179">
    <property type="entry name" value="mandelate_racemase"/>
    <property type="match status" value="1"/>
</dbReference>
<evidence type="ECO:0000259" key="2">
    <source>
        <dbReference type="SMART" id="SM00922"/>
    </source>
</evidence>
<organism evidence="3 4">
    <name type="scientific">Phyllobacterium phragmitis</name>
    <dbReference type="NCBI Taxonomy" id="2670329"/>
    <lineage>
        <taxon>Bacteria</taxon>
        <taxon>Pseudomonadati</taxon>
        <taxon>Pseudomonadota</taxon>
        <taxon>Alphaproteobacteria</taxon>
        <taxon>Hyphomicrobiales</taxon>
        <taxon>Phyllobacteriaceae</taxon>
        <taxon>Phyllobacterium</taxon>
    </lineage>
</organism>
<dbReference type="InterPro" id="IPR013342">
    <property type="entry name" value="Mandelate_racemase_C"/>
</dbReference>
<sequence>MIVTGLETIQLVEFSNIVWVRLHTDEGLIGLGETFRNPEAVVAYVHETCAPFLIGKNPRDRTALSRTLRDRVGNSFKGFPTRSIEIRGNSAVDIALWDLCGQMVGLPIYDLLGGKSRDRIRMYNTCANSEYNNRVRHAQNYQMFSRDEAPPEKIGQYEDLSMQVYEPARLARELLDEGITAMKIWPFDVFALREGGNWISPVDIKKGLWPVEEIRKEVGDAMEIMVEYHGLWRLPAAVEIARALSDYGIFWHEDPIVLDNFADLAEFRRASNAKVAASENLGTAPWFREALQRGAIDFATFDVTWTGGLTEAQRVTHLADVFDRPIAPHDCTGPVTLLCNLHLLAHAPNGLIAETVRSHLRGFYRDVMTDLPVFEKGFIAPLDGPGLGASLAPDVLGRNDLVRRVSGRVSG</sequence>
<dbReference type="SMART" id="SM00922">
    <property type="entry name" value="MR_MLE"/>
    <property type="match status" value="1"/>
</dbReference>
<evidence type="ECO:0000313" key="3">
    <source>
        <dbReference type="EMBL" id="GAB1584157.1"/>
    </source>
</evidence>
<keyword evidence="4" id="KW-1185">Reference proteome</keyword>
<dbReference type="RefSeq" id="WP_407866621.1">
    <property type="nucleotide sequence ID" value="NZ_BAAFZP010000002.1"/>
</dbReference>
<dbReference type="Gene3D" id="3.20.20.120">
    <property type="entry name" value="Enolase-like C-terminal domain"/>
    <property type="match status" value="1"/>
</dbReference>
<dbReference type="Pfam" id="PF02746">
    <property type="entry name" value="MR_MLE_N"/>
    <property type="match status" value="1"/>
</dbReference>
<dbReference type="SUPFAM" id="SSF54826">
    <property type="entry name" value="Enolase N-terminal domain-like"/>
    <property type="match status" value="1"/>
</dbReference>
<reference evidence="3 4" key="1">
    <citation type="submission" date="2024-10" db="EMBL/GenBank/DDBJ databases">
        <title>Isolation, draft genome sequencing and identification of Phyllobacterium sp. NSA23, isolated from leaf soil.</title>
        <authorList>
            <person name="Akita H."/>
        </authorList>
    </citation>
    <scope>NUCLEOTIDE SEQUENCE [LARGE SCALE GENOMIC DNA]</scope>
    <source>
        <strain evidence="3 4">NSA23</strain>
    </source>
</reference>
<dbReference type="SFLD" id="SFLDS00001">
    <property type="entry name" value="Enolase"/>
    <property type="match status" value="1"/>
</dbReference>
<dbReference type="SUPFAM" id="SSF51604">
    <property type="entry name" value="Enolase C-terminal domain-like"/>
    <property type="match status" value="1"/>
</dbReference>
<protein>
    <submittedName>
        <fullName evidence="3">Mandelate racemase/muconate lactonizing enzyme family protein</fullName>
    </submittedName>
</protein>
<gene>
    <name evidence="3" type="ORF">PPNSA23_41000</name>
</gene>
<evidence type="ECO:0000256" key="1">
    <source>
        <dbReference type="ARBA" id="ARBA00023239"/>
    </source>
</evidence>
<feature type="domain" description="Mandelate racemase/muconate lactonizing enzyme C-terminal" evidence="2">
    <location>
        <begin position="167"/>
        <end position="274"/>
    </location>
</feature>
<dbReference type="Pfam" id="PF13378">
    <property type="entry name" value="MR_MLE_C"/>
    <property type="match status" value="1"/>
</dbReference>
<dbReference type="InterPro" id="IPR036849">
    <property type="entry name" value="Enolase-like_C_sf"/>
</dbReference>
<name>A0ABQ0H5G2_9HYPH</name>
<dbReference type="Proteomes" id="UP001628091">
    <property type="component" value="Unassembled WGS sequence"/>
</dbReference>
<dbReference type="Gene3D" id="3.30.390.10">
    <property type="entry name" value="Enolase-like, N-terminal domain"/>
    <property type="match status" value="1"/>
</dbReference>
<dbReference type="EMBL" id="BAAFZP010000002">
    <property type="protein sequence ID" value="GAB1584157.1"/>
    <property type="molecule type" value="Genomic_DNA"/>
</dbReference>
<dbReference type="PANTHER" id="PTHR48080">
    <property type="entry name" value="D-GALACTONATE DEHYDRATASE-RELATED"/>
    <property type="match status" value="1"/>
</dbReference>
<evidence type="ECO:0000313" key="4">
    <source>
        <dbReference type="Proteomes" id="UP001628091"/>
    </source>
</evidence>
<dbReference type="InterPro" id="IPR029065">
    <property type="entry name" value="Enolase_C-like"/>
</dbReference>
<keyword evidence="1" id="KW-0456">Lyase</keyword>
<proteinExistence type="predicted"/>
<comment type="caution">
    <text evidence="3">The sequence shown here is derived from an EMBL/GenBank/DDBJ whole genome shotgun (WGS) entry which is preliminary data.</text>
</comment>
<dbReference type="PANTHER" id="PTHR48080:SF2">
    <property type="entry name" value="D-GALACTONATE DEHYDRATASE"/>
    <property type="match status" value="1"/>
</dbReference>
<dbReference type="CDD" id="cd03316">
    <property type="entry name" value="MR_like"/>
    <property type="match status" value="1"/>
</dbReference>
<accession>A0ABQ0H5G2</accession>
<dbReference type="InterPro" id="IPR029017">
    <property type="entry name" value="Enolase-like_N"/>
</dbReference>
<dbReference type="InterPro" id="IPR034593">
    <property type="entry name" value="DgoD-like"/>
</dbReference>
<dbReference type="InterPro" id="IPR013341">
    <property type="entry name" value="Mandelate_racemase_N_dom"/>
</dbReference>